<dbReference type="EMBL" id="JAACJJ010000059">
    <property type="protein sequence ID" value="KAF5309560.1"/>
    <property type="molecule type" value="Genomic_DNA"/>
</dbReference>
<organism evidence="2 3">
    <name type="scientific">Psilocybe cf. subviscida</name>
    <dbReference type="NCBI Taxonomy" id="2480587"/>
    <lineage>
        <taxon>Eukaryota</taxon>
        <taxon>Fungi</taxon>
        <taxon>Dikarya</taxon>
        <taxon>Basidiomycota</taxon>
        <taxon>Agaricomycotina</taxon>
        <taxon>Agaricomycetes</taxon>
        <taxon>Agaricomycetidae</taxon>
        <taxon>Agaricales</taxon>
        <taxon>Agaricineae</taxon>
        <taxon>Strophariaceae</taxon>
        <taxon>Psilocybe</taxon>
    </lineage>
</organism>
<evidence type="ECO:0000313" key="2">
    <source>
        <dbReference type="EMBL" id="KAF5309560.1"/>
    </source>
</evidence>
<keyword evidence="3" id="KW-1185">Reference proteome</keyword>
<comment type="caution">
    <text evidence="2">The sequence shown here is derived from an EMBL/GenBank/DDBJ whole genome shotgun (WGS) entry which is preliminary data.</text>
</comment>
<name>A0A8H5AR45_9AGAR</name>
<feature type="compositionally biased region" description="Basic and acidic residues" evidence="1">
    <location>
        <begin position="119"/>
        <end position="146"/>
    </location>
</feature>
<proteinExistence type="predicted"/>
<reference evidence="2 3" key="1">
    <citation type="journal article" date="2020" name="ISME J.">
        <title>Uncovering the hidden diversity of litter-decomposition mechanisms in mushroom-forming fungi.</title>
        <authorList>
            <person name="Floudas D."/>
            <person name="Bentzer J."/>
            <person name="Ahren D."/>
            <person name="Johansson T."/>
            <person name="Persson P."/>
            <person name="Tunlid A."/>
        </authorList>
    </citation>
    <scope>NUCLEOTIDE SEQUENCE [LARGE SCALE GENOMIC DNA]</scope>
    <source>
        <strain evidence="2 3">CBS 101986</strain>
    </source>
</reference>
<feature type="region of interest" description="Disordered" evidence="1">
    <location>
        <begin position="1"/>
        <end position="30"/>
    </location>
</feature>
<dbReference type="AlphaFoldDB" id="A0A8H5AR45"/>
<feature type="region of interest" description="Disordered" evidence="1">
    <location>
        <begin position="119"/>
        <end position="222"/>
    </location>
</feature>
<dbReference type="Proteomes" id="UP000567179">
    <property type="component" value="Unassembled WGS sequence"/>
</dbReference>
<feature type="compositionally biased region" description="Basic and acidic residues" evidence="1">
    <location>
        <begin position="209"/>
        <end position="221"/>
    </location>
</feature>
<protein>
    <submittedName>
        <fullName evidence="2">Uncharacterized protein</fullName>
    </submittedName>
</protein>
<accession>A0A8H5AR45</accession>
<gene>
    <name evidence="2" type="ORF">D9619_012460</name>
</gene>
<evidence type="ECO:0000313" key="3">
    <source>
        <dbReference type="Proteomes" id="UP000567179"/>
    </source>
</evidence>
<feature type="compositionally biased region" description="Low complexity" evidence="1">
    <location>
        <begin position="195"/>
        <end position="208"/>
    </location>
</feature>
<sequence length="351" mass="39201">MSNAHAPRAGPPFNLKRPRNTPSDERVHTAVFPRPVKRHRVVYKLDSNNDLVERIHISSDAEDDVDRIVREEMAAETLDTSDNDINPMPTVDEIEIVDRAGILCSERSRGKTKIEDGQYDEEHGEAKHYDPRNTCGHIEEDDKPETVEDDKENVYGEEPTIKRQPTSAGEHEHRRHLRLYHVHPLPNSYNSSTGESYNTEPSGSSSSSSEREETPNLERTEAMPLRALHGGKLLQALMTIVPIEWTEEEDELELERDEDCDHGGHVSVGYASEEEGVTVAAQISAAAEDFSSFLGDDALDPFSPAEIQGNDELSDLLGSNHLSGFNTVTGSSLNRADVINEDEMPDQRLAW</sequence>
<evidence type="ECO:0000256" key="1">
    <source>
        <dbReference type="SAM" id="MobiDB-lite"/>
    </source>
</evidence>